<evidence type="ECO:0000313" key="1">
    <source>
        <dbReference type="EMBL" id="EPX58770.1"/>
    </source>
</evidence>
<evidence type="ECO:0000313" key="2">
    <source>
        <dbReference type="Proteomes" id="UP000011682"/>
    </source>
</evidence>
<protein>
    <submittedName>
        <fullName evidence="1">Uncharacterized protein</fullName>
    </submittedName>
</protein>
<reference evidence="1" key="1">
    <citation type="submission" date="2013-05" db="EMBL/GenBank/DDBJ databases">
        <title>Genome assembly of Cystobacter fuscus DSM 2262.</title>
        <authorList>
            <person name="Sharma G."/>
            <person name="Khatri I."/>
            <person name="Kaur C."/>
            <person name="Mayilraj S."/>
            <person name="Subramanian S."/>
        </authorList>
    </citation>
    <scope>NUCLEOTIDE SEQUENCE [LARGE SCALE GENOMIC DNA]</scope>
    <source>
        <strain evidence="1">DSM 2262</strain>
    </source>
</reference>
<sequence length="50" mass="5395">MLRVAGSPRLEPYLKFSPFSEGLAIRAARLALTSVDGTSDGPRLYRAGDD</sequence>
<comment type="caution">
    <text evidence="1">The sequence shown here is derived from an EMBL/GenBank/DDBJ whole genome shotgun (WGS) entry which is preliminary data.</text>
</comment>
<dbReference type="EMBL" id="ANAH02000022">
    <property type="protein sequence ID" value="EPX58770.1"/>
    <property type="molecule type" value="Genomic_DNA"/>
</dbReference>
<keyword evidence="2" id="KW-1185">Reference proteome</keyword>
<proteinExistence type="predicted"/>
<name>S9P2T0_CYSF2</name>
<organism evidence="1 2">
    <name type="scientific">Cystobacter fuscus (strain ATCC 25194 / DSM 2262 / NBRC 100088 / M29)</name>
    <dbReference type="NCBI Taxonomy" id="1242864"/>
    <lineage>
        <taxon>Bacteria</taxon>
        <taxon>Pseudomonadati</taxon>
        <taxon>Myxococcota</taxon>
        <taxon>Myxococcia</taxon>
        <taxon>Myxococcales</taxon>
        <taxon>Cystobacterineae</taxon>
        <taxon>Archangiaceae</taxon>
        <taxon>Cystobacter</taxon>
    </lineage>
</organism>
<dbReference type="AlphaFoldDB" id="S9P2T0"/>
<accession>S9P2T0</accession>
<dbReference type="Proteomes" id="UP000011682">
    <property type="component" value="Unassembled WGS sequence"/>
</dbReference>
<gene>
    <name evidence="1" type="ORF">D187_003731</name>
</gene>